<feature type="chain" id="PRO_5046965479" description="Ricin B lectin domain-containing protein" evidence="1">
    <location>
        <begin position="27"/>
        <end position="180"/>
    </location>
</feature>
<dbReference type="EMBL" id="BAABAL010000005">
    <property type="protein sequence ID" value="GAA3992484.1"/>
    <property type="molecule type" value="Genomic_DNA"/>
</dbReference>
<dbReference type="SMART" id="SM00458">
    <property type="entry name" value="RICIN"/>
    <property type="match status" value="1"/>
</dbReference>
<protein>
    <recommendedName>
        <fullName evidence="2">Ricin B lectin domain-containing protein</fullName>
    </recommendedName>
</protein>
<accession>A0ABP7R4H0</accession>
<organism evidence="3 4">
    <name type="scientific">Allokutzneria multivorans</name>
    <dbReference type="NCBI Taxonomy" id="1142134"/>
    <lineage>
        <taxon>Bacteria</taxon>
        <taxon>Bacillati</taxon>
        <taxon>Actinomycetota</taxon>
        <taxon>Actinomycetes</taxon>
        <taxon>Pseudonocardiales</taxon>
        <taxon>Pseudonocardiaceae</taxon>
        <taxon>Allokutzneria</taxon>
    </lineage>
</organism>
<evidence type="ECO:0000313" key="4">
    <source>
        <dbReference type="Proteomes" id="UP001501747"/>
    </source>
</evidence>
<keyword evidence="1" id="KW-0732">Signal</keyword>
<keyword evidence="4" id="KW-1185">Reference proteome</keyword>
<dbReference type="Gene3D" id="2.80.10.50">
    <property type="match status" value="2"/>
</dbReference>
<sequence length="180" mass="20163">MRTSSRTLAAVAAVVAIASTSPLASAAPEPVYKQLRSDMTKKCADVERKSLGDGARVHQWRCFSSVEGPHQEWEMKDQGGDDFKFVNKNSGKCLDVYDRSLERGMQAIQWACRSAGEPNQRWHREWVDASRGVFKLVNRNSGLCLDVERSSSEDGAHLHQWDCIVNAPNQNWVLKNANES</sequence>
<reference evidence="4" key="1">
    <citation type="journal article" date="2019" name="Int. J. Syst. Evol. Microbiol.">
        <title>The Global Catalogue of Microorganisms (GCM) 10K type strain sequencing project: providing services to taxonomists for standard genome sequencing and annotation.</title>
        <authorList>
            <consortium name="The Broad Institute Genomics Platform"/>
            <consortium name="The Broad Institute Genome Sequencing Center for Infectious Disease"/>
            <person name="Wu L."/>
            <person name="Ma J."/>
        </authorList>
    </citation>
    <scope>NUCLEOTIDE SEQUENCE [LARGE SCALE GENOMIC DNA]</scope>
    <source>
        <strain evidence="4">JCM 17342</strain>
    </source>
</reference>
<evidence type="ECO:0000313" key="3">
    <source>
        <dbReference type="EMBL" id="GAA3992484.1"/>
    </source>
</evidence>
<dbReference type="PROSITE" id="PS50231">
    <property type="entry name" value="RICIN_B_LECTIN"/>
    <property type="match status" value="1"/>
</dbReference>
<dbReference type="InterPro" id="IPR035992">
    <property type="entry name" value="Ricin_B-like_lectins"/>
</dbReference>
<dbReference type="Proteomes" id="UP001501747">
    <property type="component" value="Unassembled WGS sequence"/>
</dbReference>
<dbReference type="CDD" id="cd00161">
    <property type="entry name" value="beta-trefoil_Ricin-like"/>
    <property type="match status" value="1"/>
</dbReference>
<dbReference type="Pfam" id="PF14200">
    <property type="entry name" value="RicinB_lectin_2"/>
    <property type="match status" value="2"/>
</dbReference>
<gene>
    <name evidence="3" type="ORF">GCM10022247_09540</name>
</gene>
<name>A0ABP7R4H0_9PSEU</name>
<dbReference type="InterPro" id="IPR000772">
    <property type="entry name" value="Ricin_B_lectin"/>
</dbReference>
<dbReference type="SUPFAM" id="SSF50370">
    <property type="entry name" value="Ricin B-like lectins"/>
    <property type="match status" value="1"/>
</dbReference>
<proteinExistence type="predicted"/>
<comment type="caution">
    <text evidence="3">The sequence shown here is derived from an EMBL/GenBank/DDBJ whole genome shotgun (WGS) entry which is preliminary data.</text>
</comment>
<feature type="signal peptide" evidence="1">
    <location>
        <begin position="1"/>
        <end position="26"/>
    </location>
</feature>
<feature type="domain" description="Ricin B lectin" evidence="2">
    <location>
        <begin position="29"/>
        <end position="175"/>
    </location>
</feature>
<dbReference type="RefSeq" id="WP_344871290.1">
    <property type="nucleotide sequence ID" value="NZ_BAABAL010000005.1"/>
</dbReference>
<evidence type="ECO:0000256" key="1">
    <source>
        <dbReference type="SAM" id="SignalP"/>
    </source>
</evidence>
<evidence type="ECO:0000259" key="2">
    <source>
        <dbReference type="SMART" id="SM00458"/>
    </source>
</evidence>